<dbReference type="EMBL" id="JAGVWC010000012">
    <property type="protein sequence ID" value="MBS3062039.1"/>
    <property type="molecule type" value="Genomic_DNA"/>
</dbReference>
<evidence type="ECO:0000313" key="3">
    <source>
        <dbReference type="EMBL" id="MBS3062039.1"/>
    </source>
</evidence>
<keyword evidence="2" id="KW-0472">Membrane</keyword>
<proteinExistence type="predicted"/>
<reference evidence="3" key="2">
    <citation type="submission" date="2021-05" db="EMBL/GenBank/DDBJ databases">
        <title>Protein family content uncovers lineage relationships and bacterial pathway maintenance mechanisms in DPANN archaea.</title>
        <authorList>
            <person name="Castelle C.J."/>
            <person name="Meheust R."/>
            <person name="Jaffe A.L."/>
            <person name="Seitz K."/>
            <person name="Gong X."/>
            <person name="Baker B.J."/>
            <person name="Banfield J.F."/>
        </authorList>
    </citation>
    <scope>NUCLEOTIDE SEQUENCE</scope>
    <source>
        <strain evidence="3">RIFCSPLOWO2_01_FULL_AR10_48_17</strain>
    </source>
</reference>
<reference evidence="3" key="1">
    <citation type="submission" date="2021-03" db="EMBL/GenBank/DDBJ databases">
        <authorList>
            <person name="Jaffe A."/>
        </authorList>
    </citation>
    <scope>NUCLEOTIDE SEQUENCE</scope>
    <source>
        <strain evidence="3">RIFCSPLOWO2_01_FULL_AR10_48_17</strain>
    </source>
</reference>
<sequence length="2603" mass="283118">MGIGQNLKDFYVSLEDGYYSVLDKVSNTLPVYTVVDPVDRVFPSFLLLILLVIAGIGFLTVSGFGPVVIGGDQVFVNVVVENRVGDKLPNVPVTLVINGVSTDRQTDQDGFLSFSAPKNSSGKLLISIEGYQNVDENFSISDQNVAKRLVLRQIELPKTRVIQFADAAGRAIIGTTITAKFTCSNTEAKLEKDTLSSDSLGKISIVEPANCGSLQATVLGPAEYAQTPFLVNQPSPVIRLEAVQQPVGNARIRVEDEQADLLSDLAASVVLYNDSGEVKRLSLENGFAQFRDVSVGSYYATVTPTQNGFGSGKSASFEVKEGQLVHATIKLSKSVRQNLTITVLDLESNLSVKDAKVVLQSRGTGKELYSKETDASGKAVFGLTDPEEWLVQASLADYYPDESVVSATDSFLTLKLEKISGENTGIVNVFVVDEKNKPVENAKVRLRYKETDSIAPYDALLTDVNGEAKYRGVKDGKELYGYAEKFPATGVSDAVLIQKLTPNQMKVKMEIGDALISVSAVTEDNEPIVESTAEIFDSTGERVGEIPLSNGSGSLSVKADKRIYVVVSNPDFFGYQSETFQLYKDKKVQVVAALPSRLVSGGPKVSLVGVFDASGKTVDQMEAGNNYMVRLQLKIPEDSSFEQAGIHFRVGSQALMENDQIVIKGINVANAALVQGSTFNPPKGQVIDLNPANQSFGDAKWANIVFSNPVPQVYNVAVDVRVKNTATLNAPIPMFYRAWGKTNQSTMVRDPQDNELGESFQTGRLQELYANAYPVTRFFEGAGSECDDYVCYSNVRFFDHNQGLYIQSPFELVNNRDYEFSFSLTNSSQANFSGASFQFSILTDGKESRDYVVSDYRISNASAQPFSGGSMANNKLEIDAGSMVVNAGISGSVKFRPTRILPGSILLKTVYQGEIVSLKEISFVTIADKKLVIGLSPDPIPALIEVPAVVSVAEEGNEEPVSEAVVTLIRETRDRVRQNQTKMSNTLGNAEFVIAASSPGTRIIVEAQKPNFISEPLVRVVDENVLLFYPNELSLALKTQSQREAEAKVTIENVTATQIRLSKLQLVGDFAGLLDQTKINGYLSTLIGTRVDPNSTQEVVLLKAFLSPTATLFSNQSLDASLAIEAVDSRLNTKWVFSVPVKISVSIDGMPENESCLSIDEPLWEDSSLENNLQHSFTLTNNCKVAGSALSLRGLASQVLWNDNAVGNVELTLTDASNPNNSITQVLRDNAWSHLFDQMSADGVYYGVLTFVPKSGKTGQEARFTVDFAAQTQTESGAKKLSTKEPITASILITNLQFCMQYSATGAGTRNVAEFPNPLNDSESTEPKPPDSNPSNGTVTAKPVNELVSATVQTATSDDEFTTVKLGTGNDAKLLIDMSRCGELPIDIVLCKGDDYCRGGTEDGGIQVKPLQFSLSPDTPVREVTVSRMEVPGIYGLTVWARTKGRNYNKVATIDVLVDPRTEDGQYFSLSKYELFIKGTGTKDSVVLKNSNYVTTTTVDAPASMWGQKKQPKDNGMGSMLPLLGAAMLPQMLPPLLDGMQGAFQGAKDLSNKNLGAVKEAQTACKKADAGVEKLNKGFDKEFSDPAGIINKSKTDLQGEFADDKGLTSQCETFQTIVNSCPTGCVSSSGVDDLMTKCNAAADGLKKSVDDSLLKEGENGGVLSNLDSQRDILSKLDSTATTTCGALPTGKFDKGAGISDQFKLQAETCGTQCQVLKDSITGPNGLDMFKKTVGDATKELGDYKKELSDLSDVSNNQALSEMASAKVTAFTEHMTEPSDVQYCTPCYAKADEALSTFNTAYKEKIQTVNQKVDTIEKQLSDQYGENGAAYKEAQQGLSDAQKSCGLGQQALTDQSKATPVVSDDAGMRRFDSGALSSMMSQVAMLGLMSGAMGNGFASDPTEDAPQEHVQQQQQVFAINLPSDARSTTMNNEGIGVSMDAENVKVMGKTDLRDQRVPVIFENAGLEEDKPTYAVMTIDAVEHVFDAVTKIPFGDSRFLQTDSWGLGQFFGKQQNYNQKFHLRFVSKDTLVELPPVIGDQFACTQGAMVGQTGPDALPRIKLKWNWTDITMDSCDAKNPEFIYCDATQFSIMMTKRLQAVNDFLAANPGIPCPTNWLEEQVQAELDPFNEYLVALDFREFQTSDYVTGCWLPKTTDMFDNKSALEFYVDDYKENIRWTDQVPNSQALHELLYFDAYLIQDGYTSDFRQDFAHYFSNVSFADTPSFFNQDPTGHNWSKYFSLEGITFTQKFTENDQLPTSGLYRVETVADFKNDDWAFFDGQTLNASINVGLLALQQSSLNSVFYYLPFDGEVGTEGQSLDRQGYGTGYEIANHQAVQISRQSGITTLANAGSNPVQVVEVSTGGSFDSLNAFASQRGFILDIENKDLTKKVLRFTPSLATPILLKVTQGATPEPFGAFYTIRNADIPQNLGQSAAYWSGAGACLDFSGNLVADAWDFRPDRKAQSSDRIPNWTISYGIDWSAAETAGDVFLKTVMYSPLNGRFSINAASDNVLIATPDQPFGKAQDLAGVSTMAFNRQGTTAQDRITALDDLFELVFEQKVCVTNTGIRSSFWWNPKTVFNQAGGSGSSISDIEATLQSGKTCR</sequence>
<keyword evidence="2" id="KW-0812">Transmembrane</keyword>
<evidence type="ECO:0000313" key="4">
    <source>
        <dbReference type="Proteomes" id="UP000675968"/>
    </source>
</evidence>
<accession>A0A8T4L912</accession>
<comment type="caution">
    <text evidence="3">The sequence shown here is derived from an EMBL/GenBank/DDBJ whole genome shotgun (WGS) entry which is preliminary data.</text>
</comment>
<protein>
    <recommendedName>
        <fullName evidence="5">Carboxypeptidase regulatory-like domain-containing protein</fullName>
    </recommendedName>
</protein>
<feature type="transmembrane region" description="Helical" evidence="2">
    <location>
        <begin position="45"/>
        <end position="69"/>
    </location>
</feature>
<gene>
    <name evidence="3" type="ORF">J4215_05650</name>
</gene>
<name>A0A8T4L912_9ARCH</name>
<keyword evidence="2" id="KW-1133">Transmembrane helix</keyword>
<feature type="region of interest" description="Disordered" evidence="1">
    <location>
        <begin position="1311"/>
        <end position="1341"/>
    </location>
</feature>
<evidence type="ECO:0000256" key="1">
    <source>
        <dbReference type="SAM" id="MobiDB-lite"/>
    </source>
</evidence>
<dbReference type="Proteomes" id="UP000675968">
    <property type="component" value="Unassembled WGS sequence"/>
</dbReference>
<organism evidence="3 4">
    <name type="scientific">Candidatus Iainarchaeum sp</name>
    <dbReference type="NCBI Taxonomy" id="3101447"/>
    <lineage>
        <taxon>Archaea</taxon>
        <taxon>Candidatus Iainarchaeota</taxon>
        <taxon>Candidatus Iainarchaeia</taxon>
        <taxon>Candidatus Iainarchaeales</taxon>
        <taxon>Candidatus Iainarchaeaceae</taxon>
        <taxon>Candidatus Iainarchaeum</taxon>
    </lineage>
</organism>
<evidence type="ECO:0000256" key="2">
    <source>
        <dbReference type="SAM" id="Phobius"/>
    </source>
</evidence>
<evidence type="ECO:0008006" key="5">
    <source>
        <dbReference type="Google" id="ProtNLM"/>
    </source>
</evidence>